<accession>D7FZ83</accession>
<dbReference type="Proteomes" id="UP000002630">
    <property type="component" value="Linkage Group LG30"/>
</dbReference>
<gene>
    <name evidence="2" type="ORF">Esi_0357_0016</name>
</gene>
<dbReference type="AlphaFoldDB" id="D7FZ83"/>
<sequence length="67" mass="7564">MRPQGVPCQRKCSVGLERRARLRGARTCRRKGPRAQPVLGCLHRRPQPDLRRRPTVVHVDQGATTGI</sequence>
<feature type="region of interest" description="Disordered" evidence="1">
    <location>
        <begin position="39"/>
        <end position="67"/>
    </location>
</feature>
<evidence type="ECO:0000256" key="1">
    <source>
        <dbReference type="SAM" id="MobiDB-lite"/>
    </source>
</evidence>
<evidence type="ECO:0000313" key="3">
    <source>
        <dbReference type="Proteomes" id="UP000002630"/>
    </source>
</evidence>
<dbReference type="EMBL" id="FN648550">
    <property type="protein sequence ID" value="CBJ32700.1"/>
    <property type="molecule type" value="Genomic_DNA"/>
</dbReference>
<evidence type="ECO:0000313" key="2">
    <source>
        <dbReference type="EMBL" id="CBJ32700.1"/>
    </source>
</evidence>
<dbReference type="InParanoid" id="D7FZ83"/>
<name>D7FZ83_ECTSI</name>
<keyword evidence="3" id="KW-1185">Reference proteome</keyword>
<protein>
    <submittedName>
        <fullName evidence="2">Uncharacterized protein</fullName>
    </submittedName>
</protein>
<organism evidence="2 3">
    <name type="scientific">Ectocarpus siliculosus</name>
    <name type="common">Brown alga</name>
    <name type="synonym">Conferva siliculosa</name>
    <dbReference type="NCBI Taxonomy" id="2880"/>
    <lineage>
        <taxon>Eukaryota</taxon>
        <taxon>Sar</taxon>
        <taxon>Stramenopiles</taxon>
        <taxon>Ochrophyta</taxon>
        <taxon>PX clade</taxon>
        <taxon>Phaeophyceae</taxon>
        <taxon>Ectocarpales</taxon>
        <taxon>Ectocarpaceae</taxon>
        <taxon>Ectocarpus</taxon>
    </lineage>
</organism>
<dbReference type="EMBL" id="FN649755">
    <property type="protein sequence ID" value="CBJ32700.1"/>
    <property type="molecule type" value="Genomic_DNA"/>
</dbReference>
<proteinExistence type="predicted"/>
<reference evidence="2 3" key="1">
    <citation type="journal article" date="2010" name="Nature">
        <title>The Ectocarpus genome and the independent evolution of multicellularity in brown algae.</title>
        <authorList>
            <person name="Cock J.M."/>
            <person name="Sterck L."/>
            <person name="Rouze P."/>
            <person name="Scornet D."/>
            <person name="Allen A.E."/>
            <person name="Amoutzias G."/>
            <person name="Anthouard V."/>
            <person name="Artiguenave F."/>
            <person name="Aury J.M."/>
            <person name="Badger J.H."/>
            <person name="Beszteri B."/>
            <person name="Billiau K."/>
            <person name="Bonnet E."/>
            <person name="Bothwell J.H."/>
            <person name="Bowler C."/>
            <person name="Boyen C."/>
            <person name="Brownlee C."/>
            <person name="Carrano C.J."/>
            <person name="Charrier B."/>
            <person name="Cho G.Y."/>
            <person name="Coelho S.M."/>
            <person name="Collen J."/>
            <person name="Corre E."/>
            <person name="Da Silva C."/>
            <person name="Delage L."/>
            <person name="Delaroque N."/>
            <person name="Dittami S.M."/>
            <person name="Doulbeau S."/>
            <person name="Elias M."/>
            <person name="Farnham G."/>
            <person name="Gachon C.M."/>
            <person name="Gschloessl B."/>
            <person name="Heesch S."/>
            <person name="Jabbari K."/>
            <person name="Jubin C."/>
            <person name="Kawai H."/>
            <person name="Kimura K."/>
            <person name="Kloareg B."/>
            <person name="Kupper F.C."/>
            <person name="Lang D."/>
            <person name="Le Bail A."/>
            <person name="Leblanc C."/>
            <person name="Lerouge P."/>
            <person name="Lohr M."/>
            <person name="Lopez P.J."/>
            <person name="Martens C."/>
            <person name="Maumus F."/>
            <person name="Michel G."/>
            <person name="Miranda-Saavedra D."/>
            <person name="Morales J."/>
            <person name="Moreau H."/>
            <person name="Motomura T."/>
            <person name="Nagasato C."/>
            <person name="Napoli C.A."/>
            <person name="Nelson D.R."/>
            <person name="Nyvall-Collen P."/>
            <person name="Peters A.F."/>
            <person name="Pommier C."/>
            <person name="Potin P."/>
            <person name="Poulain J."/>
            <person name="Quesneville H."/>
            <person name="Read B."/>
            <person name="Rensing S.A."/>
            <person name="Ritter A."/>
            <person name="Rousvoal S."/>
            <person name="Samanta M."/>
            <person name="Samson G."/>
            <person name="Schroeder D.C."/>
            <person name="Segurens B."/>
            <person name="Strittmatter M."/>
            <person name="Tonon T."/>
            <person name="Tregear J.W."/>
            <person name="Valentin K."/>
            <person name="von Dassow P."/>
            <person name="Yamagishi T."/>
            <person name="Van de Peer Y."/>
            <person name="Wincker P."/>
        </authorList>
    </citation>
    <scope>NUCLEOTIDE SEQUENCE [LARGE SCALE GENOMIC DNA]</scope>
    <source>
        <strain evidence="3">Ec32 / CCAP1310/4</strain>
    </source>
</reference>